<reference evidence="1" key="1">
    <citation type="journal article" date="2023" name="Insect Mol. Biol.">
        <title>Genome sequencing provides insights into the evolution of gene families encoding plant cell wall-degrading enzymes in longhorned beetles.</title>
        <authorList>
            <person name="Shin N.R."/>
            <person name="Okamura Y."/>
            <person name="Kirsch R."/>
            <person name="Pauchet Y."/>
        </authorList>
    </citation>
    <scope>NUCLEOTIDE SEQUENCE</scope>
    <source>
        <strain evidence="1">AMC_N1</strain>
    </source>
</reference>
<evidence type="ECO:0000313" key="1">
    <source>
        <dbReference type="EMBL" id="KAJ8951108.1"/>
    </source>
</evidence>
<keyword evidence="2" id="KW-1185">Reference proteome</keyword>
<gene>
    <name evidence="1" type="ORF">NQ318_021552</name>
</gene>
<proteinExistence type="predicted"/>
<protein>
    <submittedName>
        <fullName evidence="1">Uncharacterized protein</fullName>
    </submittedName>
</protein>
<comment type="caution">
    <text evidence="1">The sequence shown here is derived from an EMBL/GenBank/DDBJ whole genome shotgun (WGS) entry which is preliminary data.</text>
</comment>
<accession>A0AAV8YIQ5</accession>
<sequence>MTLAAMDYLQCTENVFVKALNGNAGAPAPVAPPCIRPCHQETNLNMIFNLTLPVAINLPPSFLENIVRRPLLTGTQSKTEQPVVYLVGDYFKCVQEAEKRKARRTASMERPPSRCNEPMRLAVKVSTGRRIVHIRVGSGYLEVFMSMIEDKDVLGALQIVKNVI</sequence>
<organism evidence="1 2">
    <name type="scientific">Aromia moschata</name>
    <dbReference type="NCBI Taxonomy" id="1265417"/>
    <lineage>
        <taxon>Eukaryota</taxon>
        <taxon>Metazoa</taxon>
        <taxon>Ecdysozoa</taxon>
        <taxon>Arthropoda</taxon>
        <taxon>Hexapoda</taxon>
        <taxon>Insecta</taxon>
        <taxon>Pterygota</taxon>
        <taxon>Neoptera</taxon>
        <taxon>Endopterygota</taxon>
        <taxon>Coleoptera</taxon>
        <taxon>Polyphaga</taxon>
        <taxon>Cucujiformia</taxon>
        <taxon>Chrysomeloidea</taxon>
        <taxon>Cerambycidae</taxon>
        <taxon>Cerambycinae</taxon>
        <taxon>Callichromatini</taxon>
        <taxon>Aromia</taxon>
    </lineage>
</organism>
<dbReference type="Proteomes" id="UP001162162">
    <property type="component" value="Unassembled WGS sequence"/>
</dbReference>
<dbReference type="AlphaFoldDB" id="A0AAV8YIQ5"/>
<evidence type="ECO:0000313" key="2">
    <source>
        <dbReference type="Proteomes" id="UP001162162"/>
    </source>
</evidence>
<dbReference type="EMBL" id="JAPWTK010000089">
    <property type="protein sequence ID" value="KAJ8951108.1"/>
    <property type="molecule type" value="Genomic_DNA"/>
</dbReference>
<name>A0AAV8YIQ5_9CUCU</name>